<dbReference type="PROSITE" id="PS50156">
    <property type="entry name" value="SSD"/>
    <property type="match status" value="1"/>
</dbReference>
<evidence type="ECO:0000256" key="1">
    <source>
        <dbReference type="ARBA" id="ARBA00004477"/>
    </source>
</evidence>
<evidence type="ECO:0000256" key="13">
    <source>
        <dbReference type="ARBA" id="ARBA00023136"/>
    </source>
</evidence>
<evidence type="ECO:0000256" key="6">
    <source>
        <dbReference type="ARBA" id="ARBA00022692"/>
    </source>
</evidence>
<keyword evidence="8" id="KW-0256">Endoplasmic reticulum</keyword>
<dbReference type="InterPro" id="IPR000731">
    <property type="entry name" value="SSD"/>
</dbReference>
<feature type="domain" description="SSD" evidence="17">
    <location>
        <begin position="251"/>
        <end position="290"/>
    </location>
</feature>
<dbReference type="GO" id="GO:0008202">
    <property type="term" value="P:steroid metabolic process"/>
    <property type="evidence" value="ECO:0007669"/>
    <property type="project" value="UniProtKB-KW"/>
</dbReference>
<dbReference type="EMBL" id="JAGHQM010000761">
    <property type="protein sequence ID" value="KAH0558719.1"/>
    <property type="molecule type" value="Genomic_DNA"/>
</dbReference>
<accession>A0A9P8LAT7</accession>
<dbReference type="GO" id="GO:0045540">
    <property type="term" value="P:regulation of cholesterol biosynthetic process"/>
    <property type="evidence" value="ECO:0007669"/>
    <property type="project" value="TreeGrafter"/>
</dbReference>
<dbReference type="InterPro" id="IPR053958">
    <property type="entry name" value="HMGCR/SNAP/NPC1-like_SSD"/>
</dbReference>
<feature type="transmembrane region" description="Helical" evidence="16">
    <location>
        <begin position="463"/>
        <end position="486"/>
    </location>
</feature>
<keyword evidence="14" id="KW-0325">Glycoprotein</keyword>
<gene>
    <name evidence="18" type="ORF">GP486_004634</name>
</gene>
<dbReference type="InterPro" id="IPR015943">
    <property type="entry name" value="WD40/YVTN_repeat-like_dom_sf"/>
</dbReference>
<keyword evidence="13 16" id="KW-0472">Membrane</keyword>
<name>A0A9P8LAT7_9PEZI</name>
<evidence type="ECO:0000256" key="14">
    <source>
        <dbReference type="ARBA" id="ARBA00023180"/>
    </source>
</evidence>
<organism evidence="18 19">
    <name type="scientific">Trichoglossum hirsutum</name>
    <dbReference type="NCBI Taxonomy" id="265104"/>
    <lineage>
        <taxon>Eukaryota</taxon>
        <taxon>Fungi</taxon>
        <taxon>Dikarya</taxon>
        <taxon>Ascomycota</taxon>
        <taxon>Pezizomycotina</taxon>
        <taxon>Geoglossomycetes</taxon>
        <taxon>Geoglossales</taxon>
        <taxon>Geoglossaceae</taxon>
        <taxon>Trichoglossum</taxon>
    </lineage>
</organism>
<keyword evidence="10" id="KW-0333">Golgi apparatus</keyword>
<evidence type="ECO:0000313" key="19">
    <source>
        <dbReference type="Proteomes" id="UP000750711"/>
    </source>
</evidence>
<dbReference type="Proteomes" id="UP000750711">
    <property type="component" value="Unassembled WGS sequence"/>
</dbReference>
<evidence type="ECO:0000256" key="5">
    <source>
        <dbReference type="ARBA" id="ARBA00022574"/>
    </source>
</evidence>
<protein>
    <recommendedName>
        <fullName evidence="4">Sterol regulatory element-binding protein cleavage-activating protein</fullName>
    </recommendedName>
</protein>
<evidence type="ECO:0000256" key="8">
    <source>
        <dbReference type="ARBA" id="ARBA00022824"/>
    </source>
</evidence>
<evidence type="ECO:0000256" key="2">
    <source>
        <dbReference type="ARBA" id="ARBA00004653"/>
    </source>
</evidence>
<dbReference type="SUPFAM" id="SSF50978">
    <property type="entry name" value="WD40 repeat-like"/>
    <property type="match status" value="1"/>
</dbReference>
<evidence type="ECO:0000259" key="17">
    <source>
        <dbReference type="PROSITE" id="PS50156"/>
    </source>
</evidence>
<feature type="transmembrane region" description="Helical" evidence="16">
    <location>
        <begin position="259"/>
        <end position="288"/>
    </location>
</feature>
<feature type="transmembrane region" description="Helical" evidence="16">
    <location>
        <begin position="174"/>
        <end position="191"/>
    </location>
</feature>
<evidence type="ECO:0000256" key="3">
    <source>
        <dbReference type="ARBA" id="ARBA00007410"/>
    </source>
</evidence>
<proteinExistence type="inferred from homology"/>
<dbReference type="GO" id="GO:0032936">
    <property type="term" value="C:SREBP-SCAP complex"/>
    <property type="evidence" value="ECO:0007669"/>
    <property type="project" value="TreeGrafter"/>
</dbReference>
<keyword evidence="6 16" id="KW-0812">Transmembrane</keyword>
<dbReference type="AlphaFoldDB" id="A0A9P8LAT7"/>
<dbReference type="InterPro" id="IPR030225">
    <property type="entry name" value="SCAP"/>
</dbReference>
<evidence type="ECO:0000256" key="15">
    <source>
        <dbReference type="ARBA" id="ARBA00023221"/>
    </source>
</evidence>
<dbReference type="PANTHER" id="PTHR46378">
    <property type="entry name" value="STEROL REGULATORY ELEMENT-BINDING PROTEIN CLEAVAGE-ACTIVATING PROTEIN"/>
    <property type="match status" value="1"/>
</dbReference>
<keyword evidence="19" id="KW-1185">Reference proteome</keyword>
<dbReference type="PANTHER" id="PTHR46378:SF1">
    <property type="entry name" value="STEROL REGULATORY ELEMENT-BINDING PROTEIN CLEAVAGE-ACTIVATING PROTEIN"/>
    <property type="match status" value="1"/>
</dbReference>
<keyword evidence="15" id="KW-0753">Steroid metabolism</keyword>
<comment type="caution">
    <text evidence="18">The sequence shown here is derived from an EMBL/GenBank/DDBJ whole genome shotgun (WGS) entry which is preliminary data.</text>
</comment>
<feature type="transmembrane region" description="Helical" evidence="16">
    <location>
        <begin position="336"/>
        <end position="354"/>
    </location>
</feature>
<evidence type="ECO:0000256" key="4">
    <source>
        <dbReference type="ARBA" id="ARBA00019541"/>
    </source>
</evidence>
<comment type="similarity">
    <text evidence="3">Belongs to the WD repeat SCAP family.</text>
</comment>
<dbReference type="Gene3D" id="2.130.10.10">
    <property type="entry name" value="YVTN repeat-like/Quinoprotein amine dehydrogenase"/>
    <property type="match status" value="1"/>
</dbReference>
<evidence type="ECO:0000256" key="16">
    <source>
        <dbReference type="SAM" id="Phobius"/>
    </source>
</evidence>
<dbReference type="GO" id="GO:0032934">
    <property type="term" value="F:sterol binding"/>
    <property type="evidence" value="ECO:0007669"/>
    <property type="project" value="InterPro"/>
</dbReference>
<dbReference type="InterPro" id="IPR036322">
    <property type="entry name" value="WD40_repeat_dom_sf"/>
</dbReference>
<evidence type="ECO:0000256" key="9">
    <source>
        <dbReference type="ARBA" id="ARBA00022989"/>
    </source>
</evidence>
<keyword evidence="12" id="KW-0446">Lipid-binding</keyword>
<evidence type="ECO:0000256" key="10">
    <source>
        <dbReference type="ARBA" id="ARBA00023034"/>
    </source>
</evidence>
<dbReference type="GO" id="GO:0005789">
    <property type="term" value="C:endoplasmic reticulum membrane"/>
    <property type="evidence" value="ECO:0007669"/>
    <property type="project" value="UniProtKB-SubCell"/>
</dbReference>
<dbReference type="Pfam" id="PF12349">
    <property type="entry name" value="Sterol-sensing"/>
    <property type="match status" value="1"/>
</dbReference>
<keyword evidence="9 16" id="KW-1133">Transmembrane helix</keyword>
<evidence type="ECO:0000256" key="12">
    <source>
        <dbReference type="ARBA" id="ARBA00023121"/>
    </source>
</evidence>
<keyword evidence="5" id="KW-0853">WD repeat</keyword>
<sequence>MRAVEPDVLTEALHVQEALLGPTSGSEYLRSGDGPAPTPGGRVVNDRSAAPASFFHSPLLYWNCSATAIEADSDLLDTINERSHRVSSVNLTLRHSTVFAGKQFSRDRLIAADALVITFFHRMDPEIGELWNSRAEKLAKDATGSLTLYPANGKVKRFRLYEFRFEPMSLREDVLLGVAYLLMVLYVILNLRKLRAVKSKLGLVATVIAQVFQLINAVLMTPPEVPTITRISSAIGNIGHLALARAAQNLFILWVLGKVVWVTAFCVFSSIALVFDLFFHLTFFLAVLSVEVQRMDLQDSLDRVNPAQGRSMAVEAGKQRWIDSLLLGRIPFSSRIAGTAIMICFVTALNWHFFDNEIPFQSLSRLMNIFRRNESIRASEAQATLTVSVNQARSPTSWLRLQDHDTAKEVIRLVKPRAHSLVAQVYDPLVFVIKGANRDQPSGGKTLFSHSHTIIPEIPREHILPFALLLVLVVALVTLLMNYLLWNEAPDDTMEIADVVEPVLSVKTYGGEHTLDIVMLSSSASGALVSVGLDRQIVVWNLTTGWSSNVTEKFRQLEVGELFWPITALALDDDSNWLAICSRSGLVSFLNLQHLSAAQFVHIDLREHQPSAFCFASERDSPSAKLITVKADGWVIEIDPLTLGISKQKTCDGKIISANALLIPKPPLRVFTATKFGCICSIVCGTNDWEGRKFDAAEPDEEGFLPMSGILPLPALGMLLAIGHCEVKLVDSQLSIVIHRFKTSQIKANSLRVIHSQRRQCPTCTTGYGVSSFSILYTESETHDFIMHTLIPKNEQRNVICLNATEYPTESRCQGFAGATQTLHRMHGAGIWEATTTNNVIGVRRKAACSQVRNHSALRVSPRSKLRRRGARERETANSADGDYEWEAWTMSAGGEVNTSPISTKSAHSELFVSKVGPISKVGKCSVAVGFGNTIKLLVAGNERFDSREGVEDFPFATVGHRRRMQTRKSQ</sequence>
<keyword evidence="11" id="KW-0443">Lipid metabolism</keyword>
<keyword evidence="7" id="KW-0677">Repeat</keyword>
<comment type="subcellular location">
    <subcellularLocation>
        <location evidence="1">Endoplasmic reticulum membrane</location>
        <topology evidence="1">Multi-pass membrane protein</topology>
    </subcellularLocation>
    <subcellularLocation>
        <location evidence="2">Golgi apparatus membrane</location>
        <topology evidence="2">Multi-pass membrane protein</topology>
    </subcellularLocation>
</comment>
<evidence type="ECO:0000313" key="18">
    <source>
        <dbReference type="EMBL" id="KAH0558719.1"/>
    </source>
</evidence>
<reference evidence="18" key="1">
    <citation type="submission" date="2021-03" db="EMBL/GenBank/DDBJ databases">
        <title>Comparative genomics and phylogenomic investigation of the class Geoglossomycetes provide insights into ecological specialization and systematics.</title>
        <authorList>
            <person name="Melie T."/>
            <person name="Pirro S."/>
            <person name="Miller A.N."/>
            <person name="Quandt A."/>
        </authorList>
    </citation>
    <scope>NUCLEOTIDE SEQUENCE</scope>
    <source>
        <strain evidence="18">CAQ_001_2017</strain>
    </source>
</reference>
<dbReference type="GO" id="GO:0000139">
    <property type="term" value="C:Golgi membrane"/>
    <property type="evidence" value="ECO:0007669"/>
    <property type="project" value="UniProtKB-SubCell"/>
</dbReference>
<evidence type="ECO:0000256" key="7">
    <source>
        <dbReference type="ARBA" id="ARBA00022737"/>
    </source>
</evidence>
<dbReference type="GO" id="GO:0032933">
    <property type="term" value="P:SREBP signaling pathway"/>
    <property type="evidence" value="ECO:0007669"/>
    <property type="project" value="InterPro"/>
</dbReference>
<evidence type="ECO:0000256" key="11">
    <source>
        <dbReference type="ARBA" id="ARBA00023098"/>
    </source>
</evidence>